<dbReference type="EMBL" id="DUTF01000349">
    <property type="protein sequence ID" value="HHY28266.1"/>
    <property type="molecule type" value="Genomic_DNA"/>
</dbReference>
<accession>A0A7C6Z6H8</accession>
<keyword evidence="1" id="KW-0472">Membrane</keyword>
<proteinExistence type="predicted"/>
<dbReference type="Proteomes" id="UP000553059">
    <property type="component" value="Unassembled WGS sequence"/>
</dbReference>
<comment type="caution">
    <text evidence="2">The sequence shown here is derived from an EMBL/GenBank/DDBJ whole genome shotgun (WGS) entry which is preliminary data.</text>
</comment>
<keyword evidence="1" id="KW-1133">Transmembrane helix</keyword>
<keyword evidence="1" id="KW-0812">Transmembrane</keyword>
<dbReference type="AlphaFoldDB" id="A0A7C6Z6H8"/>
<dbReference type="Pfam" id="PF10997">
    <property type="entry name" value="Amj"/>
    <property type="match status" value="1"/>
</dbReference>
<gene>
    <name evidence="2" type="ORF">GX523_16300</name>
</gene>
<evidence type="ECO:0000313" key="3">
    <source>
        <dbReference type="Proteomes" id="UP000553059"/>
    </source>
</evidence>
<feature type="transmembrane region" description="Helical" evidence="1">
    <location>
        <begin position="28"/>
        <end position="49"/>
    </location>
</feature>
<evidence type="ECO:0000313" key="2">
    <source>
        <dbReference type="EMBL" id="HHY28266.1"/>
    </source>
</evidence>
<evidence type="ECO:0000256" key="1">
    <source>
        <dbReference type="SAM" id="Phobius"/>
    </source>
</evidence>
<organism evidence="2 3">
    <name type="scientific">Desulfitobacterium dehalogenans</name>
    <dbReference type="NCBI Taxonomy" id="36854"/>
    <lineage>
        <taxon>Bacteria</taxon>
        <taxon>Bacillati</taxon>
        <taxon>Bacillota</taxon>
        <taxon>Clostridia</taxon>
        <taxon>Eubacteriales</taxon>
        <taxon>Desulfitobacteriaceae</taxon>
        <taxon>Desulfitobacterium</taxon>
    </lineage>
</organism>
<dbReference type="InterPro" id="IPR021260">
    <property type="entry name" value="Amj"/>
</dbReference>
<sequence length="50" mass="5575">MITDQAYKGNRPYEEVKALVVILTGSKLIGTLLGQLLLVPLAQVIVRFYQ</sequence>
<reference evidence="2 3" key="1">
    <citation type="journal article" date="2020" name="Biotechnol. Biofuels">
        <title>New insights from the biogas microbiome by comprehensive genome-resolved metagenomics of nearly 1600 species originating from multiple anaerobic digesters.</title>
        <authorList>
            <person name="Campanaro S."/>
            <person name="Treu L."/>
            <person name="Rodriguez-R L.M."/>
            <person name="Kovalovszki A."/>
            <person name="Ziels R.M."/>
            <person name="Maus I."/>
            <person name="Zhu X."/>
            <person name="Kougias P.G."/>
            <person name="Basile A."/>
            <person name="Luo G."/>
            <person name="Schluter A."/>
            <person name="Konstantinidis K.T."/>
            <person name="Angelidaki I."/>
        </authorList>
    </citation>
    <scope>NUCLEOTIDE SEQUENCE [LARGE SCALE GENOMIC DNA]</scope>
    <source>
        <strain evidence="2">AS05jafATM_4</strain>
    </source>
</reference>
<name>A0A7C6Z6H8_9FIRM</name>
<protein>
    <submittedName>
        <fullName evidence="2">DUF2837 family protein</fullName>
    </submittedName>
</protein>